<organism evidence="5 6">
    <name type="scientific">Modicisalibacter tunisiensis</name>
    <dbReference type="NCBI Taxonomy" id="390637"/>
    <lineage>
        <taxon>Bacteria</taxon>
        <taxon>Pseudomonadati</taxon>
        <taxon>Pseudomonadota</taxon>
        <taxon>Gammaproteobacteria</taxon>
        <taxon>Oceanospirillales</taxon>
        <taxon>Halomonadaceae</taxon>
        <taxon>Modicisalibacter</taxon>
    </lineage>
</organism>
<dbReference type="InterPro" id="IPR001633">
    <property type="entry name" value="EAL_dom"/>
</dbReference>
<sequence length="590" mass="65020">MPLNGGMNPDISCISPVAGLDAFIDTAAITVHFQPIVSVHSGHVFAYEALSRGPAGTSLEPPLALFRAARAQRLLAPLEAVCRERAMTRWVDAGLDERLFINVSPEVLLDPQHRSGETRRLLEILGLPPHRVVIELTEQSPGIDPTLMAEAVRHYQSMGFAIALDDLGEGYAGLRLWSEIAPDFVKLDRHFVSGLDGDPVKRRFVRAIIDIAHSMGSQVIAEGVEREAELACLGELGADYCQGWLFAHPAPDPARRRPALDERLATLTRRHRRPLEAVIIERLCTAVTPLPADASVAEASERFAAEPDSRCLAVVDEQGIPIGVLDRQRLLALVGKRFGFDLHGRQRVTRVMRHAPLCVEGSASLDQVSRKVTGRERDLRDEDFVITAAGRYRGMGRVVDLLQVITEQRVEIARQANPLTQLPGNAPIRAALDRFAGRARPFIAAYLDLDHFKPFNDRFGYALGDRLLLVLAELLGESLRDGDFLGHLGGDDFVLLLDDTGDRHARLADIQRRFRRACEALVPDAIVRAGGFDGVDRFGQRRVFGLPRLSIAALVLSGTHRPTSFGDCWRNLKAQAKRDATGRVVARYPA</sequence>
<dbReference type="CDD" id="cd01948">
    <property type="entry name" value="EAL"/>
    <property type="match status" value="1"/>
</dbReference>
<dbReference type="InterPro" id="IPR000160">
    <property type="entry name" value="GGDEF_dom"/>
</dbReference>
<feature type="domain" description="GGDEF" evidence="3">
    <location>
        <begin position="440"/>
        <end position="567"/>
    </location>
</feature>
<dbReference type="NCBIfam" id="TIGR00254">
    <property type="entry name" value="GGDEF"/>
    <property type="match status" value="1"/>
</dbReference>
<keyword evidence="6" id="KW-1185">Reference proteome</keyword>
<dbReference type="InterPro" id="IPR000644">
    <property type="entry name" value="CBS_dom"/>
</dbReference>
<gene>
    <name evidence="5" type="ORF">KGQ91_06640</name>
</gene>
<dbReference type="Proteomes" id="UP001319883">
    <property type="component" value="Unassembled WGS sequence"/>
</dbReference>
<dbReference type="RefSeq" id="WP_224415786.1">
    <property type="nucleotide sequence ID" value="NZ_JAGXFC010000001.1"/>
</dbReference>
<name>A0ABS7WXL0_9GAMM</name>
<protein>
    <submittedName>
        <fullName evidence="5">GGDEF domain-containing protein</fullName>
    </submittedName>
</protein>
<evidence type="ECO:0000259" key="3">
    <source>
        <dbReference type="PROSITE" id="PS50887"/>
    </source>
</evidence>
<evidence type="ECO:0000256" key="1">
    <source>
        <dbReference type="PROSITE-ProRule" id="PRU00703"/>
    </source>
</evidence>
<dbReference type="InterPro" id="IPR046342">
    <property type="entry name" value="CBS_dom_sf"/>
</dbReference>
<accession>A0ABS7WXL0</accession>
<dbReference type="SMART" id="SM00267">
    <property type="entry name" value="GGDEF"/>
    <property type="match status" value="1"/>
</dbReference>
<keyword evidence="1" id="KW-0129">CBS domain</keyword>
<dbReference type="InterPro" id="IPR029787">
    <property type="entry name" value="Nucleotide_cyclase"/>
</dbReference>
<dbReference type="Pfam" id="PF00990">
    <property type="entry name" value="GGDEF"/>
    <property type="match status" value="1"/>
</dbReference>
<dbReference type="InterPro" id="IPR035919">
    <property type="entry name" value="EAL_sf"/>
</dbReference>
<dbReference type="Gene3D" id="3.10.580.10">
    <property type="entry name" value="CBS-domain"/>
    <property type="match status" value="1"/>
</dbReference>
<feature type="domain" description="CBS" evidence="4">
    <location>
        <begin position="283"/>
        <end position="342"/>
    </location>
</feature>
<dbReference type="Gene3D" id="3.30.70.270">
    <property type="match status" value="1"/>
</dbReference>
<dbReference type="Gene3D" id="3.20.20.450">
    <property type="entry name" value="EAL domain"/>
    <property type="match status" value="1"/>
</dbReference>
<dbReference type="PANTHER" id="PTHR33121:SF76">
    <property type="entry name" value="SIGNALING PROTEIN"/>
    <property type="match status" value="1"/>
</dbReference>
<evidence type="ECO:0000313" key="6">
    <source>
        <dbReference type="Proteomes" id="UP001319883"/>
    </source>
</evidence>
<comment type="caution">
    <text evidence="5">The sequence shown here is derived from an EMBL/GenBank/DDBJ whole genome shotgun (WGS) entry which is preliminary data.</text>
</comment>
<dbReference type="SUPFAM" id="SSF55073">
    <property type="entry name" value="Nucleotide cyclase"/>
    <property type="match status" value="1"/>
</dbReference>
<dbReference type="SUPFAM" id="SSF54631">
    <property type="entry name" value="CBS-domain pair"/>
    <property type="match status" value="1"/>
</dbReference>
<reference evidence="5 6" key="1">
    <citation type="submission" date="2021-05" db="EMBL/GenBank/DDBJ databases">
        <title>Petroleum and Energy Research Collection (APPE): ex situ preservation of microbial diversity associated with the oil industry and exploitation of its biotechnological potential.</title>
        <authorList>
            <person name="Paixao C.T.M."/>
            <person name="Gomes M.B."/>
            <person name="Oliveira V.M."/>
        </authorList>
    </citation>
    <scope>NUCLEOTIDE SEQUENCE [LARGE SCALE GENOMIC DNA]</scope>
    <source>
        <strain evidence="5 6">LIT2</strain>
    </source>
</reference>
<dbReference type="InterPro" id="IPR043128">
    <property type="entry name" value="Rev_trsase/Diguanyl_cyclase"/>
</dbReference>
<dbReference type="Pfam" id="PF00563">
    <property type="entry name" value="EAL"/>
    <property type="match status" value="1"/>
</dbReference>
<dbReference type="SMART" id="SM00052">
    <property type="entry name" value="EAL"/>
    <property type="match status" value="1"/>
</dbReference>
<dbReference type="PROSITE" id="PS50887">
    <property type="entry name" value="GGDEF"/>
    <property type="match status" value="1"/>
</dbReference>
<dbReference type="EMBL" id="JAGXFD010000001">
    <property type="protein sequence ID" value="MBZ9567355.1"/>
    <property type="molecule type" value="Genomic_DNA"/>
</dbReference>
<dbReference type="InterPro" id="IPR050706">
    <property type="entry name" value="Cyclic-di-GMP_PDE-like"/>
</dbReference>
<dbReference type="Pfam" id="PF00571">
    <property type="entry name" value="CBS"/>
    <property type="match status" value="1"/>
</dbReference>
<dbReference type="PANTHER" id="PTHR33121">
    <property type="entry name" value="CYCLIC DI-GMP PHOSPHODIESTERASE PDEF"/>
    <property type="match status" value="1"/>
</dbReference>
<evidence type="ECO:0000313" key="5">
    <source>
        <dbReference type="EMBL" id="MBZ9567355.1"/>
    </source>
</evidence>
<dbReference type="PROSITE" id="PS50883">
    <property type="entry name" value="EAL"/>
    <property type="match status" value="1"/>
</dbReference>
<dbReference type="PROSITE" id="PS51371">
    <property type="entry name" value="CBS"/>
    <property type="match status" value="1"/>
</dbReference>
<feature type="domain" description="EAL" evidence="2">
    <location>
        <begin position="13"/>
        <end position="263"/>
    </location>
</feature>
<evidence type="ECO:0000259" key="2">
    <source>
        <dbReference type="PROSITE" id="PS50883"/>
    </source>
</evidence>
<dbReference type="SUPFAM" id="SSF141868">
    <property type="entry name" value="EAL domain-like"/>
    <property type="match status" value="1"/>
</dbReference>
<evidence type="ECO:0000259" key="4">
    <source>
        <dbReference type="PROSITE" id="PS51371"/>
    </source>
</evidence>
<proteinExistence type="predicted"/>